<dbReference type="AlphaFoldDB" id="A0A1X7JGD0"/>
<protein>
    <submittedName>
        <fullName evidence="1">Uncharacterized protein</fullName>
    </submittedName>
</protein>
<dbReference type="Proteomes" id="UP000193834">
    <property type="component" value="Unassembled WGS sequence"/>
</dbReference>
<dbReference type="STRING" id="1852522.SAMN06295960_1559"/>
<accession>A0A1X7JGD0</accession>
<evidence type="ECO:0000313" key="1">
    <source>
        <dbReference type="EMBL" id="SMG27071.1"/>
    </source>
</evidence>
<name>A0A1X7JGD0_9BACL</name>
<evidence type="ECO:0000313" key="2">
    <source>
        <dbReference type="Proteomes" id="UP000193834"/>
    </source>
</evidence>
<dbReference type="EMBL" id="FXAZ01000001">
    <property type="protein sequence ID" value="SMG27071.1"/>
    <property type="molecule type" value="Genomic_DNA"/>
</dbReference>
<keyword evidence="2" id="KW-1185">Reference proteome</keyword>
<organism evidence="1 2">
    <name type="scientific">Paenibacillus aquistagni</name>
    <dbReference type="NCBI Taxonomy" id="1852522"/>
    <lineage>
        <taxon>Bacteria</taxon>
        <taxon>Bacillati</taxon>
        <taxon>Bacillota</taxon>
        <taxon>Bacilli</taxon>
        <taxon>Bacillales</taxon>
        <taxon>Paenibacillaceae</taxon>
        <taxon>Paenibacillus</taxon>
    </lineage>
</organism>
<sequence>MNSNMLHYHKFTIERMEYCDMRNDEKSSDELTCTENPVS</sequence>
<reference evidence="1 2" key="1">
    <citation type="submission" date="2017-04" db="EMBL/GenBank/DDBJ databases">
        <authorList>
            <person name="Afonso C.L."/>
            <person name="Miller P.J."/>
            <person name="Scott M.A."/>
            <person name="Spackman E."/>
            <person name="Goraichik I."/>
            <person name="Dimitrov K.M."/>
            <person name="Suarez D.L."/>
            <person name="Swayne D.E."/>
        </authorList>
    </citation>
    <scope>NUCLEOTIDE SEQUENCE [LARGE SCALE GENOMIC DNA]</scope>
    <source>
        <strain evidence="1 2">11</strain>
    </source>
</reference>
<proteinExistence type="predicted"/>
<gene>
    <name evidence="1" type="ORF">SAMN06295960_1559</name>
</gene>